<gene>
    <name evidence="2" type="ORF">CLOSTHATH_02910</name>
</gene>
<comment type="caution">
    <text evidence="2">The sequence shown here is derived from an EMBL/GenBank/DDBJ whole genome shotgun (WGS) entry which is preliminary data.</text>
</comment>
<evidence type="ECO:0000313" key="2">
    <source>
        <dbReference type="EMBL" id="EFC98897.1"/>
    </source>
</evidence>
<feature type="transmembrane region" description="Helical" evidence="1">
    <location>
        <begin position="54"/>
        <end position="74"/>
    </location>
</feature>
<feature type="transmembrane region" description="Helical" evidence="1">
    <location>
        <begin position="7"/>
        <end position="28"/>
    </location>
</feature>
<keyword evidence="1" id="KW-0812">Transmembrane</keyword>
<dbReference type="AlphaFoldDB" id="D3AH23"/>
<evidence type="ECO:0000313" key="3">
    <source>
        <dbReference type="Proteomes" id="UP000004968"/>
    </source>
</evidence>
<keyword evidence="1" id="KW-0472">Membrane</keyword>
<dbReference type="EMBL" id="ACIO01000230">
    <property type="protein sequence ID" value="EFC98897.1"/>
    <property type="molecule type" value="Genomic_DNA"/>
</dbReference>
<sequence>MFVLVRILHQSVGFVKIIFVFFCLFFIFNQEPDVCLCSIKETGYFILRHPYEKFFYIFLKINIDIFDFISYTVAKQSDKPMSRSK</sequence>
<protein>
    <submittedName>
        <fullName evidence="2">Uncharacterized protein</fullName>
    </submittedName>
</protein>
<organism evidence="2 3">
    <name type="scientific">Hungatella hathewayi DSM 13479</name>
    <dbReference type="NCBI Taxonomy" id="566550"/>
    <lineage>
        <taxon>Bacteria</taxon>
        <taxon>Bacillati</taxon>
        <taxon>Bacillota</taxon>
        <taxon>Clostridia</taxon>
        <taxon>Lachnospirales</taxon>
        <taxon>Lachnospiraceae</taxon>
        <taxon>Hungatella</taxon>
    </lineage>
</organism>
<name>D3AH23_9FIRM</name>
<dbReference type="HOGENOM" id="CLU_2508205_0_0_9"/>
<accession>D3AH23</accession>
<evidence type="ECO:0000256" key="1">
    <source>
        <dbReference type="SAM" id="Phobius"/>
    </source>
</evidence>
<reference evidence="2 3" key="1">
    <citation type="submission" date="2010-01" db="EMBL/GenBank/DDBJ databases">
        <authorList>
            <person name="Weinstock G."/>
            <person name="Sodergren E."/>
            <person name="Clifton S."/>
            <person name="Fulton L."/>
            <person name="Fulton B."/>
            <person name="Courtney L."/>
            <person name="Fronick C."/>
            <person name="Harrison M."/>
            <person name="Strong C."/>
            <person name="Farmer C."/>
            <person name="Delahaunty K."/>
            <person name="Markovic C."/>
            <person name="Hall O."/>
            <person name="Minx P."/>
            <person name="Tomlinson C."/>
            <person name="Mitreva M."/>
            <person name="Nelson J."/>
            <person name="Hou S."/>
            <person name="Wollam A."/>
            <person name="Pepin K.H."/>
            <person name="Johnson M."/>
            <person name="Bhonagiri V."/>
            <person name="Nash W.E."/>
            <person name="Warren W."/>
            <person name="Chinwalla A."/>
            <person name="Mardis E.R."/>
            <person name="Wilson R.K."/>
        </authorList>
    </citation>
    <scope>NUCLEOTIDE SEQUENCE [LARGE SCALE GENOMIC DNA]</scope>
    <source>
        <strain evidence="2 3">DSM 13479</strain>
    </source>
</reference>
<dbReference type="Proteomes" id="UP000004968">
    <property type="component" value="Unassembled WGS sequence"/>
</dbReference>
<proteinExistence type="predicted"/>
<keyword evidence="1" id="KW-1133">Transmembrane helix</keyword>